<dbReference type="InterPro" id="IPR012854">
    <property type="entry name" value="Cu_amine_oxidase-like_N"/>
</dbReference>
<evidence type="ECO:0000313" key="3">
    <source>
        <dbReference type="Proteomes" id="UP000838324"/>
    </source>
</evidence>
<dbReference type="EMBL" id="CAKMMG010000001">
    <property type="protein sequence ID" value="CAH1193170.1"/>
    <property type="molecule type" value="Genomic_DNA"/>
</dbReference>
<protein>
    <recommendedName>
        <fullName evidence="1">Copper amine oxidase-like N-terminal domain-containing protein</fullName>
    </recommendedName>
</protein>
<dbReference type="Proteomes" id="UP000838324">
    <property type="component" value="Unassembled WGS sequence"/>
</dbReference>
<keyword evidence="3" id="KW-1185">Reference proteome</keyword>
<dbReference type="RefSeq" id="WP_236330771.1">
    <property type="nucleotide sequence ID" value="NZ_CAKMMG010000001.1"/>
</dbReference>
<comment type="caution">
    <text evidence="2">The sequence shown here is derived from an EMBL/GenBank/DDBJ whole genome shotgun (WGS) entry which is preliminary data.</text>
</comment>
<name>A0ABN8G2I6_9BACL</name>
<proteinExistence type="predicted"/>
<dbReference type="InterPro" id="IPR036582">
    <property type="entry name" value="Mao_N_sf"/>
</dbReference>
<dbReference type="Pfam" id="PF07833">
    <property type="entry name" value="Cu_amine_oxidN1"/>
    <property type="match status" value="1"/>
</dbReference>
<evidence type="ECO:0000313" key="2">
    <source>
        <dbReference type="EMBL" id="CAH1193170.1"/>
    </source>
</evidence>
<dbReference type="Gene3D" id="3.30.457.10">
    <property type="entry name" value="Copper amine oxidase-like, N-terminal domain"/>
    <property type="match status" value="1"/>
</dbReference>
<organism evidence="2 3">
    <name type="scientific">Paenibacillus auburnensis</name>
    <dbReference type="NCBI Taxonomy" id="2905649"/>
    <lineage>
        <taxon>Bacteria</taxon>
        <taxon>Bacillati</taxon>
        <taxon>Bacillota</taxon>
        <taxon>Bacilli</taxon>
        <taxon>Bacillales</taxon>
        <taxon>Paenibacillaceae</taxon>
        <taxon>Paenibacillus</taxon>
    </lineage>
</organism>
<gene>
    <name evidence="2" type="ORF">PAECIP111892_01157</name>
</gene>
<reference evidence="2" key="1">
    <citation type="submission" date="2022-01" db="EMBL/GenBank/DDBJ databases">
        <authorList>
            <person name="Criscuolo A."/>
        </authorList>
    </citation>
    <scope>NUCLEOTIDE SEQUENCE</scope>
    <source>
        <strain evidence="2">CIP111892</strain>
    </source>
</reference>
<dbReference type="SUPFAM" id="SSF55383">
    <property type="entry name" value="Copper amine oxidase, domain N"/>
    <property type="match status" value="1"/>
</dbReference>
<feature type="domain" description="Copper amine oxidase-like N-terminal" evidence="1">
    <location>
        <begin position="251"/>
        <end position="299"/>
    </location>
</feature>
<evidence type="ECO:0000259" key="1">
    <source>
        <dbReference type="Pfam" id="PF07833"/>
    </source>
</evidence>
<accession>A0ABN8G2I6</accession>
<sequence length="360" mass="39510">MNTLLNSRLSKLVIAVSLILSGLFLGNGTSLVYADSPVTSTAIYKAYLNVDIVADAEKNGLSRTVAEFLVSPNHQLDEKAAVINALYADISWSDKEHAEEYAQLVYGKSTASLDKSKLSAQEMFVIGYLKVLDHYLDPDITWITAAQKALPDSLTVALIKALAESQQNMDCSWVITEQVLNDTKLTKDMRQEAIDIITDYMVLYKGSSCQSVGQPAVNDLVDDILQDAVVMSIGHSVVLVKGNKAVIDAANSSVVPYLREGTTMVPLKFIAAKFGASISVNAKKLEATVQYHNQKTSITKVEIRNGRTFVPLRAVMNSIKKQIYYDQGLIIITGNISLDPLDQQNKLAAEQIRNVLLYMD</sequence>